<evidence type="ECO:0000313" key="3">
    <source>
        <dbReference type="Proteomes" id="UP000030665"/>
    </source>
</evidence>
<evidence type="ECO:0000256" key="1">
    <source>
        <dbReference type="SAM" id="MobiDB-lite"/>
    </source>
</evidence>
<keyword evidence="3" id="KW-1185">Reference proteome</keyword>
<organism evidence="2 3">
    <name type="scientific">Trichuris trichiura</name>
    <name type="common">Whipworm</name>
    <name type="synonym">Trichocephalus trichiurus</name>
    <dbReference type="NCBI Taxonomy" id="36087"/>
    <lineage>
        <taxon>Eukaryota</taxon>
        <taxon>Metazoa</taxon>
        <taxon>Ecdysozoa</taxon>
        <taxon>Nematoda</taxon>
        <taxon>Enoplea</taxon>
        <taxon>Dorylaimia</taxon>
        <taxon>Trichinellida</taxon>
        <taxon>Trichuridae</taxon>
        <taxon>Trichuris</taxon>
    </lineage>
</organism>
<dbReference type="EMBL" id="HG805915">
    <property type="protein sequence ID" value="CDW54770.1"/>
    <property type="molecule type" value="Genomic_DNA"/>
</dbReference>
<name>A0A077Z7V9_TRITR</name>
<accession>A0A077Z7V9</accession>
<proteinExistence type="predicted"/>
<reference evidence="2" key="1">
    <citation type="submission" date="2014-01" db="EMBL/GenBank/DDBJ databases">
        <authorList>
            <person name="Aslett M."/>
        </authorList>
    </citation>
    <scope>NUCLEOTIDE SEQUENCE</scope>
</reference>
<dbReference type="AlphaFoldDB" id="A0A077Z7V9"/>
<reference evidence="2" key="2">
    <citation type="submission" date="2014-03" db="EMBL/GenBank/DDBJ databases">
        <title>The whipworm genome and dual-species transcriptomics of an intimate host-pathogen interaction.</title>
        <authorList>
            <person name="Foth B.J."/>
            <person name="Tsai I.J."/>
            <person name="Reid A.J."/>
            <person name="Bancroft A.J."/>
            <person name="Nichol S."/>
            <person name="Tracey A."/>
            <person name="Holroyd N."/>
            <person name="Cotton J.A."/>
            <person name="Stanley E.J."/>
            <person name="Zarowiecki M."/>
            <person name="Liu J.Z."/>
            <person name="Huckvale T."/>
            <person name="Cooper P.J."/>
            <person name="Grencis R.K."/>
            <person name="Berriman M."/>
        </authorList>
    </citation>
    <scope>NUCLEOTIDE SEQUENCE [LARGE SCALE GENOMIC DNA]</scope>
</reference>
<feature type="region of interest" description="Disordered" evidence="1">
    <location>
        <begin position="1"/>
        <end position="20"/>
    </location>
</feature>
<sequence length="119" mass="13411">MEMSQEKAKDEMSASEYDRMETCSLKRTMSEEFPMDCSEIEPTPEALTLEQGSSGMAFRCYSTPYEAKQAEGTTLASIVAPTDGETSKEQLGNDHENLQDEPSWDFFISMVAVRNEFLK</sequence>
<evidence type="ECO:0000313" key="2">
    <source>
        <dbReference type="EMBL" id="CDW54770.1"/>
    </source>
</evidence>
<dbReference type="Proteomes" id="UP000030665">
    <property type="component" value="Unassembled WGS sequence"/>
</dbReference>
<dbReference type="OrthoDB" id="5934369at2759"/>
<protein>
    <submittedName>
        <fullName evidence="2">Uncharacterized protein</fullName>
    </submittedName>
</protein>
<gene>
    <name evidence="2" type="ORF">TTRE_0000304001</name>
</gene>